<evidence type="ECO:0000256" key="5">
    <source>
        <dbReference type="SAM" id="Phobius"/>
    </source>
</evidence>
<evidence type="ECO:0000256" key="2">
    <source>
        <dbReference type="ARBA" id="ARBA00022771"/>
    </source>
</evidence>
<keyword evidence="7" id="KW-1185">Reference proteome</keyword>
<keyword evidence="1" id="KW-0479">Metal-binding</keyword>
<evidence type="ECO:0000256" key="3">
    <source>
        <dbReference type="ARBA" id="ARBA00022833"/>
    </source>
</evidence>
<keyword evidence="5" id="KW-0812">Transmembrane</keyword>
<feature type="transmembrane region" description="Helical" evidence="5">
    <location>
        <begin position="585"/>
        <end position="603"/>
    </location>
</feature>
<protein>
    <submittedName>
        <fullName evidence="8">Uncharacterized protein LOC113793244 isoform X1</fullName>
    </submittedName>
</protein>
<dbReference type="AlphaFoldDB" id="A0A6P6Y0Q4"/>
<accession>A0A6P6Y0Q4</accession>
<dbReference type="Proteomes" id="UP000515146">
    <property type="component" value="Unplaced"/>
</dbReference>
<dbReference type="OrthoDB" id="6512993at2759"/>
<dbReference type="KEGG" id="dpte:113793244"/>
<organism evidence="7 8">
    <name type="scientific">Dermatophagoides pteronyssinus</name>
    <name type="common">European house dust mite</name>
    <dbReference type="NCBI Taxonomy" id="6956"/>
    <lineage>
        <taxon>Eukaryota</taxon>
        <taxon>Metazoa</taxon>
        <taxon>Ecdysozoa</taxon>
        <taxon>Arthropoda</taxon>
        <taxon>Chelicerata</taxon>
        <taxon>Arachnida</taxon>
        <taxon>Acari</taxon>
        <taxon>Acariformes</taxon>
        <taxon>Sarcoptiformes</taxon>
        <taxon>Astigmata</taxon>
        <taxon>Psoroptidia</taxon>
        <taxon>Analgoidea</taxon>
        <taxon>Pyroglyphidae</taxon>
        <taxon>Dermatophagoidinae</taxon>
        <taxon>Dermatophagoides</taxon>
    </lineage>
</organism>
<reference evidence="8" key="1">
    <citation type="submission" date="2025-08" db="UniProtKB">
        <authorList>
            <consortium name="RefSeq"/>
        </authorList>
    </citation>
    <scope>IDENTIFICATION</scope>
    <source>
        <strain evidence="8">Airmid</strain>
    </source>
</reference>
<dbReference type="InParanoid" id="A0A6P6Y0Q4"/>
<keyword evidence="5" id="KW-1133">Transmembrane helix</keyword>
<proteinExistence type="predicted"/>
<dbReference type="SUPFAM" id="SSF144232">
    <property type="entry name" value="HIT/MYND zinc finger-like"/>
    <property type="match status" value="1"/>
</dbReference>
<feature type="domain" description="MYND-type" evidence="6">
    <location>
        <begin position="31"/>
        <end position="71"/>
    </location>
</feature>
<evidence type="ECO:0000313" key="8">
    <source>
        <dbReference type="RefSeq" id="XP_027199038.1"/>
    </source>
</evidence>
<evidence type="ECO:0000259" key="6">
    <source>
        <dbReference type="PROSITE" id="PS50865"/>
    </source>
</evidence>
<dbReference type="InterPro" id="IPR046341">
    <property type="entry name" value="SET_dom_sf"/>
</dbReference>
<keyword evidence="2 4" id="KW-0863">Zinc-finger</keyword>
<dbReference type="OMA" id="RIRFIEC"/>
<dbReference type="GO" id="GO:0008270">
    <property type="term" value="F:zinc ion binding"/>
    <property type="evidence" value="ECO:0007669"/>
    <property type="project" value="UniProtKB-KW"/>
</dbReference>
<dbReference type="PROSITE" id="PS01360">
    <property type="entry name" value="ZF_MYND_1"/>
    <property type="match status" value="1"/>
</dbReference>
<keyword evidence="3" id="KW-0862">Zinc</keyword>
<dbReference type="Gene3D" id="6.10.140.2220">
    <property type="match status" value="1"/>
</dbReference>
<gene>
    <name evidence="8" type="primary">LOC113793244</name>
</gene>
<dbReference type="InterPro" id="IPR002893">
    <property type="entry name" value="Znf_MYND"/>
</dbReference>
<feature type="transmembrane region" description="Helical" evidence="5">
    <location>
        <begin position="623"/>
        <end position="646"/>
    </location>
</feature>
<dbReference type="RefSeq" id="XP_027199038.1">
    <property type="nucleotide sequence ID" value="XM_027343237.1"/>
</dbReference>
<sequence length="774" mass="89129">MVQLRCRFGHPIIQSLPIAQIVLTNQKKAFCDSCFKKIEETQPIKCSRCNNGYYCSKICLENELSQHQMECQFNLFEKIKKCFSTSIKIHTTDSLSQPDQFNLENFFDQNDLIDITLLFFRLLKTLLLDIGDNSQFLQYKNPKGSFNWRDLSISMNSTSFPKRLLKPKNNLSLYLSRFDYLNEEEIQELDELIGLDLSDEELFKSVFIEHNVKSCLNDVIEIISEEASSDQSASTMENQKSIQHKNDDIYDDIFYYDSHTSDQINANEASCLLNFDSSLLDKCEEEAIQILKTNYRLLFLENLLKRSKTQNNEFDFYYSVWLDLILKLLLTDKSLNDYLCKPDFYDIEKIFFITIRYSIAITDELLFIPFARAIYVPLIERKHSCLPNTSLIFAGNQLNLYYLPEKKEEISKVEFNLPLHQIRVDFNHEISTKEDSFTLYFWNRLRLLNCACTRCSQTKKQLRSGVNEWANHFIEENEDFIDQENVNRIDEENCFNFTTDNDYDMLFARNNMEDSLVFDEENSSNFAEEEIDEKNSMMVDYDDSIEKLNQVFNEYGNRLDLQHSTRIQEILCETLQSLRKVFGHYHTQITLILLKVIFHNFIIIKSCRDNVKIFFRFLYLHHYIIELIDSVALSLISVVAAIPAIGHLGYAAAPLSLGHTASMAIAGPALAAYPAAYGYAAHGPAPAGIPGGYGFGPGGHFSPMPMQEIQLVGVPQPYPVAQPIPVDKPYAVPVDKPYTVPVDRPVPAPYVAKVVQPMIHKQTVVSSAILPAHK</sequence>
<evidence type="ECO:0000256" key="4">
    <source>
        <dbReference type="PROSITE-ProRule" id="PRU00134"/>
    </source>
</evidence>
<keyword evidence="5" id="KW-0472">Membrane</keyword>
<dbReference type="PROSITE" id="PS50865">
    <property type="entry name" value="ZF_MYND_2"/>
    <property type="match status" value="1"/>
</dbReference>
<evidence type="ECO:0000256" key="1">
    <source>
        <dbReference type="ARBA" id="ARBA00022723"/>
    </source>
</evidence>
<name>A0A6P6Y0Q4_DERPT</name>
<dbReference type="Gene3D" id="2.170.270.10">
    <property type="entry name" value="SET domain"/>
    <property type="match status" value="1"/>
</dbReference>
<evidence type="ECO:0000313" key="7">
    <source>
        <dbReference type="Proteomes" id="UP000515146"/>
    </source>
</evidence>
<dbReference type="Pfam" id="PF01753">
    <property type="entry name" value="zf-MYND"/>
    <property type="match status" value="1"/>
</dbReference>